<sequence>MDPQGAPYPIYLGVWTNRSYGRVFGSTLTLTRSDGALLIAFLAFFVTVVGTQVWRIICFSLFHIYSNSTRQDALYNQRQAILRNTASPIGGVLILLQMVHAWAMPNNKLPKAMSHPQARPLARLVPLLVGAFVIAVSLTAASGLSSQIARGNEVVIDGSRCGLVRQDRFIGSSASSTLYDPYRRRQTEQAAEYAQRCYESNSISDYCSTFVRSALPMKTITNASCPFDESLCLSQDSNIIVESGPIDSQEDLGLNWGEDSKFQLSHRLHCAPLVTSNYTATYIYDNVTYESYTYGEAFIPQSDCNCTVAVNTESLTSRFKSHDAPIFAPTQDYNLMSVWAQFRGGSFWPDWSLFSPIDGLRGHNGDLSLTFLFPNEVIFTSASEDIWYRATVPTRRIHVTAEAQDTPSEYEVYASDEAAWPMGCVEQFELCRYGICTGLGSRGDTVQGIVRHLNLSSDFLGLAAYIDLMNHPSNVITALGKESLASRYKTADATQSGAGVNEWHLDVIHWAATILSGLQFQLTELASGPSLTNPQLEEYVAHPNATEWQQYCGSQKIRSTAYQSFSMFGLLFTLVAGVIIILISASLDSLATFIQRRFSSKLGVYSRIEWRANHALHLQRLALGESDSLAEWQLGCWNVPITKGKSSLAVLDTTDPAGLPRLSRAADEKHATREQARYGSAITTGLGIEEGQDGLTRITIVTHGKGAADSSPCISPLSSSTSVRCASMSDEDKTITAQTTAEAVHGREEQYDPKTTC</sequence>
<evidence type="ECO:0000256" key="1">
    <source>
        <dbReference type="SAM" id="MobiDB-lite"/>
    </source>
</evidence>
<organism evidence="3 4">
    <name type="scientific">Stachybotrys elegans</name>
    <dbReference type="NCBI Taxonomy" id="80388"/>
    <lineage>
        <taxon>Eukaryota</taxon>
        <taxon>Fungi</taxon>
        <taxon>Dikarya</taxon>
        <taxon>Ascomycota</taxon>
        <taxon>Pezizomycotina</taxon>
        <taxon>Sordariomycetes</taxon>
        <taxon>Hypocreomycetidae</taxon>
        <taxon>Hypocreales</taxon>
        <taxon>Stachybotryaceae</taxon>
        <taxon>Stachybotrys</taxon>
    </lineage>
</organism>
<keyword evidence="4" id="KW-1185">Reference proteome</keyword>
<evidence type="ECO:0000313" key="4">
    <source>
        <dbReference type="Proteomes" id="UP000813444"/>
    </source>
</evidence>
<evidence type="ECO:0000313" key="3">
    <source>
        <dbReference type="EMBL" id="KAH7309639.1"/>
    </source>
</evidence>
<proteinExistence type="predicted"/>
<keyword evidence="2" id="KW-1133">Transmembrane helix</keyword>
<keyword evidence="2" id="KW-0472">Membrane</keyword>
<comment type="caution">
    <text evidence="3">The sequence shown here is derived from an EMBL/GenBank/DDBJ whole genome shotgun (WGS) entry which is preliminary data.</text>
</comment>
<evidence type="ECO:0000256" key="2">
    <source>
        <dbReference type="SAM" id="Phobius"/>
    </source>
</evidence>
<gene>
    <name evidence="3" type="ORF">B0I35DRAFT_84744</name>
</gene>
<dbReference type="AlphaFoldDB" id="A0A8K0SHP7"/>
<feature type="compositionally biased region" description="Basic and acidic residues" evidence="1">
    <location>
        <begin position="744"/>
        <end position="757"/>
    </location>
</feature>
<accession>A0A8K0SHP7</accession>
<feature type="region of interest" description="Disordered" evidence="1">
    <location>
        <begin position="734"/>
        <end position="757"/>
    </location>
</feature>
<dbReference type="EMBL" id="JAGPNK010000013">
    <property type="protein sequence ID" value="KAH7309639.1"/>
    <property type="molecule type" value="Genomic_DNA"/>
</dbReference>
<feature type="transmembrane region" description="Helical" evidence="2">
    <location>
        <begin position="565"/>
        <end position="587"/>
    </location>
</feature>
<feature type="transmembrane region" description="Helical" evidence="2">
    <location>
        <begin position="124"/>
        <end position="144"/>
    </location>
</feature>
<reference evidence="3" key="1">
    <citation type="journal article" date="2021" name="Nat. Commun.">
        <title>Genetic determinants of endophytism in the Arabidopsis root mycobiome.</title>
        <authorList>
            <person name="Mesny F."/>
            <person name="Miyauchi S."/>
            <person name="Thiergart T."/>
            <person name="Pickel B."/>
            <person name="Atanasova L."/>
            <person name="Karlsson M."/>
            <person name="Huettel B."/>
            <person name="Barry K.W."/>
            <person name="Haridas S."/>
            <person name="Chen C."/>
            <person name="Bauer D."/>
            <person name="Andreopoulos W."/>
            <person name="Pangilinan J."/>
            <person name="LaButti K."/>
            <person name="Riley R."/>
            <person name="Lipzen A."/>
            <person name="Clum A."/>
            <person name="Drula E."/>
            <person name="Henrissat B."/>
            <person name="Kohler A."/>
            <person name="Grigoriev I.V."/>
            <person name="Martin F.M."/>
            <person name="Hacquard S."/>
        </authorList>
    </citation>
    <scope>NUCLEOTIDE SEQUENCE</scope>
    <source>
        <strain evidence="3">MPI-CAGE-CH-0235</strain>
    </source>
</reference>
<protein>
    <submittedName>
        <fullName evidence="3">Uncharacterized protein</fullName>
    </submittedName>
</protein>
<feature type="transmembrane region" description="Helical" evidence="2">
    <location>
        <begin position="36"/>
        <end position="65"/>
    </location>
</feature>
<dbReference type="OrthoDB" id="3540210at2759"/>
<keyword evidence="2" id="KW-0812">Transmembrane</keyword>
<feature type="transmembrane region" description="Helical" evidence="2">
    <location>
        <begin position="85"/>
        <end position="103"/>
    </location>
</feature>
<dbReference type="Proteomes" id="UP000813444">
    <property type="component" value="Unassembled WGS sequence"/>
</dbReference>
<name>A0A8K0SHP7_9HYPO</name>